<accession>A0AA42W879</accession>
<protein>
    <submittedName>
        <fullName evidence="3">DUF4148 domain-containing protein</fullName>
    </submittedName>
</protein>
<evidence type="ECO:0000256" key="1">
    <source>
        <dbReference type="SAM" id="MobiDB-lite"/>
    </source>
</evidence>
<dbReference type="Proteomes" id="UP001161276">
    <property type="component" value="Unassembled WGS sequence"/>
</dbReference>
<evidence type="ECO:0000256" key="2">
    <source>
        <dbReference type="SAM" id="SignalP"/>
    </source>
</evidence>
<dbReference type="AlphaFoldDB" id="A0AA42W879"/>
<feature type="compositionally biased region" description="Low complexity" evidence="1">
    <location>
        <begin position="95"/>
        <end position="110"/>
    </location>
</feature>
<feature type="signal peptide" evidence="2">
    <location>
        <begin position="1"/>
        <end position="27"/>
    </location>
</feature>
<reference evidence="3" key="1">
    <citation type="submission" date="2022-09" db="EMBL/GenBank/DDBJ databases">
        <title>Intensive care unit water sources are persistently colonized with multi-drug resistant bacteria and are the site of extensive horizontal gene transfer of antibiotic resistance genes.</title>
        <authorList>
            <person name="Diorio-Toth L."/>
        </authorList>
    </citation>
    <scope>NUCLEOTIDE SEQUENCE</scope>
    <source>
        <strain evidence="3">GD03676</strain>
    </source>
</reference>
<keyword evidence="2" id="KW-0732">Signal</keyword>
<dbReference type="RefSeq" id="WP_280025741.1">
    <property type="nucleotide sequence ID" value="NZ_CBDEUO010000054.1"/>
</dbReference>
<gene>
    <name evidence="3" type="ORF">N5K24_02435</name>
</gene>
<proteinExistence type="predicted"/>
<organism evidence="3 4">
    <name type="scientific">Achromobacter marplatensis</name>
    <dbReference type="NCBI Taxonomy" id="470868"/>
    <lineage>
        <taxon>Bacteria</taxon>
        <taxon>Pseudomonadati</taxon>
        <taxon>Pseudomonadota</taxon>
        <taxon>Betaproteobacteria</taxon>
        <taxon>Burkholderiales</taxon>
        <taxon>Alcaligenaceae</taxon>
        <taxon>Achromobacter</taxon>
    </lineage>
</organism>
<name>A0AA42W879_9BURK</name>
<evidence type="ECO:0000313" key="3">
    <source>
        <dbReference type="EMBL" id="MDH2049242.1"/>
    </source>
</evidence>
<dbReference type="EMBL" id="JAOCKG010000001">
    <property type="protein sequence ID" value="MDH2049242.1"/>
    <property type="molecule type" value="Genomic_DNA"/>
</dbReference>
<evidence type="ECO:0000313" key="4">
    <source>
        <dbReference type="Proteomes" id="UP001161276"/>
    </source>
</evidence>
<feature type="region of interest" description="Disordered" evidence="1">
    <location>
        <begin position="89"/>
        <end position="110"/>
    </location>
</feature>
<feature type="chain" id="PRO_5041203047" evidence="2">
    <location>
        <begin position="28"/>
        <end position="110"/>
    </location>
</feature>
<comment type="caution">
    <text evidence="3">The sequence shown here is derived from an EMBL/GenBank/DDBJ whole genome shotgun (WGS) entry which is preliminary data.</text>
</comment>
<sequence>MKPILTLRAAIPVALAAFALLSGPAAAQMGAAPTTATPEPNVALSRDDVMRDLAAWKQSGVERNWNSDNTPDINSPEYIDSYKKYVDTVRPGTTSSQMQSQSQSQNPGKW</sequence>